<dbReference type="InterPro" id="IPR014169">
    <property type="entry name" value="Pal_lipo_C"/>
</dbReference>
<evidence type="ECO:0000256" key="1">
    <source>
        <dbReference type="ARBA" id="ARBA00022618"/>
    </source>
</evidence>
<evidence type="ECO:0000256" key="2">
    <source>
        <dbReference type="ARBA" id="ARBA00022729"/>
    </source>
</evidence>
<dbReference type="InterPro" id="IPR006664">
    <property type="entry name" value="OMP_bac"/>
</dbReference>
<keyword evidence="5 8" id="KW-0998">Cell outer membrane</keyword>
<sequence length="206" mass="20797">MNLGLRATGLATFTAAVTTALLTGCGSTVKLDETPVETRTPTAVPTATAPGTPAAGAGGSAGAVAPQSKVATVDLSRSAPGAGAAAGAGAGAAAAASNLARVVYFDFDSFVVKDDFRGMLEAHAKALNATKGKRLTVEGHTDERGGSEYNIALGQKRAEAVVKTLALLGVPEAQLEAVSFGKERPADPGHDEAAWAKNRRAELKDR</sequence>
<dbReference type="PROSITE" id="PS51123">
    <property type="entry name" value="OMPA_2"/>
    <property type="match status" value="1"/>
</dbReference>
<dbReference type="PROSITE" id="PS01068">
    <property type="entry name" value="OMPA_1"/>
    <property type="match status" value="1"/>
</dbReference>
<dbReference type="PROSITE" id="PS51257">
    <property type="entry name" value="PROKAR_LIPOPROTEIN"/>
    <property type="match status" value="1"/>
</dbReference>
<evidence type="ECO:0000256" key="4">
    <source>
        <dbReference type="ARBA" id="ARBA00023139"/>
    </source>
</evidence>
<comment type="similarity">
    <text evidence="8">Belongs to the Pal lipoprotein family.</text>
</comment>
<organism evidence="11 12">
    <name type="scientific">Pseudaquabacterium inlustre</name>
    <dbReference type="NCBI Taxonomy" id="2984192"/>
    <lineage>
        <taxon>Bacteria</taxon>
        <taxon>Pseudomonadati</taxon>
        <taxon>Pseudomonadota</taxon>
        <taxon>Betaproteobacteria</taxon>
        <taxon>Burkholderiales</taxon>
        <taxon>Sphaerotilaceae</taxon>
        <taxon>Pseudaquabacterium</taxon>
    </lineage>
</organism>
<dbReference type="InterPro" id="IPR039001">
    <property type="entry name" value="Pal"/>
</dbReference>
<keyword evidence="4 8" id="KW-0564">Palmitate</keyword>
<comment type="subunit">
    <text evidence="8">The Tol-Pal system is composed of five core proteins: the inner membrane proteins TolA, TolQ and TolR, the periplasmic protein TolB and the outer membrane protein Pal. They form a network linking the inner and outer membranes and the peptidoglycan layer.</text>
</comment>
<keyword evidence="2 8" id="KW-0732">Signal</keyword>
<name>A0ABU9CDA7_9BURK</name>
<dbReference type="SUPFAM" id="SSF103088">
    <property type="entry name" value="OmpA-like"/>
    <property type="match status" value="1"/>
</dbReference>
<evidence type="ECO:0000256" key="7">
    <source>
        <dbReference type="ARBA" id="ARBA00023306"/>
    </source>
</evidence>
<dbReference type="Proteomes" id="UP001365405">
    <property type="component" value="Unassembled WGS sequence"/>
</dbReference>
<comment type="caution">
    <text evidence="11">The sequence shown here is derived from an EMBL/GenBank/DDBJ whole genome shotgun (WGS) entry which is preliminary data.</text>
</comment>
<evidence type="ECO:0000256" key="5">
    <source>
        <dbReference type="ARBA" id="ARBA00023237"/>
    </source>
</evidence>
<dbReference type="PANTHER" id="PTHR30329">
    <property type="entry name" value="STATOR ELEMENT OF FLAGELLAR MOTOR COMPLEX"/>
    <property type="match status" value="1"/>
</dbReference>
<dbReference type="PANTHER" id="PTHR30329:SF21">
    <property type="entry name" value="LIPOPROTEIN YIAD-RELATED"/>
    <property type="match status" value="1"/>
</dbReference>
<evidence type="ECO:0000256" key="8">
    <source>
        <dbReference type="HAMAP-Rule" id="MF_02204"/>
    </source>
</evidence>
<feature type="region of interest" description="Disordered" evidence="9">
    <location>
        <begin position="32"/>
        <end position="61"/>
    </location>
</feature>
<dbReference type="HAMAP" id="MF_02204">
    <property type="entry name" value="Pal"/>
    <property type="match status" value="1"/>
</dbReference>
<dbReference type="NCBIfam" id="TIGR02802">
    <property type="entry name" value="Pal_lipo"/>
    <property type="match status" value="1"/>
</dbReference>
<dbReference type="PRINTS" id="PR01021">
    <property type="entry name" value="OMPADOMAIN"/>
</dbReference>
<proteinExistence type="inferred from homology"/>
<keyword evidence="3 8" id="KW-0472">Membrane</keyword>
<keyword evidence="7 8" id="KW-0131">Cell cycle</keyword>
<comment type="subcellular location">
    <subcellularLocation>
        <location evidence="8">Cell outer membrane</location>
        <topology evidence="8">Lipid-anchor</topology>
    </subcellularLocation>
</comment>
<feature type="region of interest" description="Disordered" evidence="9">
    <location>
        <begin position="181"/>
        <end position="206"/>
    </location>
</feature>
<protein>
    <recommendedName>
        <fullName evidence="8">Peptidoglycan-associated lipoprotein</fullName>
        <shortName evidence="8">PAL</shortName>
    </recommendedName>
</protein>
<evidence type="ECO:0000256" key="9">
    <source>
        <dbReference type="SAM" id="MobiDB-lite"/>
    </source>
</evidence>
<gene>
    <name evidence="8 11" type="primary">pal</name>
    <name evidence="11" type="ORF">AACH10_00410</name>
</gene>
<keyword evidence="12" id="KW-1185">Reference proteome</keyword>
<evidence type="ECO:0000259" key="10">
    <source>
        <dbReference type="PROSITE" id="PS51123"/>
    </source>
</evidence>
<keyword evidence="6 8" id="KW-0449">Lipoprotein</keyword>
<accession>A0ABU9CDA7</accession>
<evidence type="ECO:0000313" key="12">
    <source>
        <dbReference type="Proteomes" id="UP001365405"/>
    </source>
</evidence>
<evidence type="ECO:0000313" key="11">
    <source>
        <dbReference type="EMBL" id="MEK8048694.1"/>
    </source>
</evidence>
<keyword evidence="1 8" id="KW-0132">Cell division</keyword>
<evidence type="ECO:0000256" key="3">
    <source>
        <dbReference type="ARBA" id="ARBA00023136"/>
    </source>
</evidence>
<feature type="domain" description="OmpA-like" evidence="10">
    <location>
        <begin position="92"/>
        <end position="206"/>
    </location>
</feature>
<dbReference type="Gene3D" id="3.30.1330.60">
    <property type="entry name" value="OmpA-like domain"/>
    <property type="match status" value="1"/>
</dbReference>
<comment type="function">
    <text evidence="8">Part of the Tol-Pal system, which plays a role in outer membrane invagination during cell division and is important for maintaining outer membrane integrity.</text>
</comment>
<dbReference type="InterPro" id="IPR006665">
    <property type="entry name" value="OmpA-like"/>
</dbReference>
<dbReference type="CDD" id="cd07185">
    <property type="entry name" value="OmpA_C-like"/>
    <property type="match status" value="1"/>
</dbReference>
<dbReference type="InterPro" id="IPR050330">
    <property type="entry name" value="Bact_OuterMem_StrucFunc"/>
</dbReference>
<dbReference type="Pfam" id="PF00691">
    <property type="entry name" value="OmpA"/>
    <property type="match status" value="1"/>
</dbReference>
<dbReference type="InterPro" id="IPR036737">
    <property type="entry name" value="OmpA-like_sf"/>
</dbReference>
<feature type="compositionally biased region" description="Low complexity" evidence="9">
    <location>
        <begin position="40"/>
        <end position="55"/>
    </location>
</feature>
<evidence type="ECO:0000256" key="6">
    <source>
        <dbReference type="ARBA" id="ARBA00023288"/>
    </source>
</evidence>
<dbReference type="EMBL" id="JBBUTH010000001">
    <property type="protein sequence ID" value="MEK8048694.1"/>
    <property type="molecule type" value="Genomic_DNA"/>
</dbReference>
<dbReference type="InterPro" id="IPR006690">
    <property type="entry name" value="OMPA-like_CS"/>
</dbReference>
<reference evidence="11 12" key="1">
    <citation type="submission" date="2024-04" db="EMBL/GenBank/DDBJ databases">
        <title>Novel species of the genus Ideonella isolated from streams.</title>
        <authorList>
            <person name="Lu H."/>
        </authorList>
    </citation>
    <scope>NUCLEOTIDE SEQUENCE [LARGE SCALE GENOMIC DNA]</scope>
    <source>
        <strain evidence="11 12">DXS22W</strain>
    </source>
</reference>
<dbReference type="RefSeq" id="WP_341409182.1">
    <property type="nucleotide sequence ID" value="NZ_JBBUTH010000001.1"/>
</dbReference>